<dbReference type="InterPro" id="IPR027417">
    <property type="entry name" value="P-loop_NTPase"/>
</dbReference>
<evidence type="ECO:0000256" key="6">
    <source>
        <dbReference type="ARBA" id="ARBA00022741"/>
    </source>
</evidence>
<evidence type="ECO:0000256" key="12">
    <source>
        <dbReference type="RuleBase" id="RU003784"/>
    </source>
</evidence>
<dbReference type="Pfam" id="PF01715">
    <property type="entry name" value="IPPT"/>
    <property type="match status" value="1"/>
</dbReference>
<comment type="cofactor">
    <cofactor evidence="1 10">
        <name>Mg(2+)</name>
        <dbReference type="ChEBI" id="CHEBI:18420"/>
    </cofactor>
</comment>
<gene>
    <name evidence="10 14" type="primary">miaA</name>
    <name evidence="14" type="ORF">JYU14_02370</name>
</gene>
<organism evidence="14 15">
    <name type="scientific">Simkania negevensis</name>
    <dbReference type="NCBI Taxonomy" id="83561"/>
    <lineage>
        <taxon>Bacteria</taxon>
        <taxon>Pseudomonadati</taxon>
        <taxon>Chlamydiota</taxon>
        <taxon>Chlamydiia</taxon>
        <taxon>Parachlamydiales</taxon>
        <taxon>Simkaniaceae</taxon>
        <taxon>Simkania</taxon>
    </lineage>
</organism>
<keyword evidence="4 10" id="KW-0808">Transferase</keyword>
<evidence type="ECO:0000256" key="5">
    <source>
        <dbReference type="ARBA" id="ARBA00022694"/>
    </source>
</evidence>
<evidence type="ECO:0000256" key="3">
    <source>
        <dbReference type="ARBA" id="ARBA00005842"/>
    </source>
</evidence>
<dbReference type="EC" id="2.5.1.75" evidence="10"/>
<evidence type="ECO:0000256" key="11">
    <source>
        <dbReference type="RuleBase" id="RU003783"/>
    </source>
</evidence>
<name>A0ABS3AVB3_9BACT</name>
<evidence type="ECO:0000313" key="15">
    <source>
        <dbReference type="Proteomes" id="UP000722121"/>
    </source>
</evidence>
<dbReference type="Gene3D" id="1.10.20.140">
    <property type="match status" value="1"/>
</dbReference>
<comment type="catalytic activity">
    <reaction evidence="9 10 11">
        <text>adenosine(37) in tRNA + dimethylallyl diphosphate = N(6)-dimethylallyladenosine(37) in tRNA + diphosphate</text>
        <dbReference type="Rhea" id="RHEA:26482"/>
        <dbReference type="Rhea" id="RHEA-COMP:10162"/>
        <dbReference type="Rhea" id="RHEA-COMP:10375"/>
        <dbReference type="ChEBI" id="CHEBI:33019"/>
        <dbReference type="ChEBI" id="CHEBI:57623"/>
        <dbReference type="ChEBI" id="CHEBI:74411"/>
        <dbReference type="ChEBI" id="CHEBI:74415"/>
        <dbReference type="EC" id="2.5.1.75"/>
    </reaction>
</comment>
<proteinExistence type="inferred from homology"/>
<accession>A0ABS3AVB3</accession>
<comment type="similarity">
    <text evidence="3 10 13">Belongs to the IPP transferase family.</text>
</comment>
<dbReference type="Proteomes" id="UP000722121">
    <property type="component" value="Unassembled WGS sequence"/>
</dbReference>
<keyword evidence="6 10" id="KW-0547">Nucleotide-binding</keyword>
<dbReference type="HAMAP" id="MF_00185">
    <property type="entry name" value="IPP_trans"/>
    <property type="match status" value="1"/>
</dbReference>
<comment type="caution">
    <text evidence="10">Lacks conserved residue(s) required for the propagation of feature annotation.</text>
</comment>
<evidence type="ECO:0000256" key="9">
    <source>
        <dbReference type="ARBA" id="ARBA00049563"/>
    </source>
</evidence>
<dbReference type="PANTHER" id="PTHR11088:SF60">
    <property type="entry name" value="TRNA DIMETHYLALLYLTRANSFERASE"/>
    <property type="match status" value="1"/>
</dbReference>
<evidence type="ECO:0000313" key="14">
    <source>
        <dbReference type="EMBL" id="MBN4066907.1"/>
    </source>
</evidence>
<keyword evidence="8 10" id="KW-0460">Magnesium</keyword>
<comment type="subunit">
    <text evidence="10">Monomer.</text>
</comment>
<dbReference type="InterPro" id="IPR039657">
    <property type="entry name" value="Dimethylallyltransferase"/>
</dbReference>
<reference evidence="14 15" key="1">
    <citation type="submission" date="2021-02" db="EMBL/GenBank/DDBJ databases">
        <title>Activity-based single-cell genomes from oceanic crustal fluid captures similar information to metagenomic and metatranscriptomic surveys with orders of magnitude less sampling.</title>
        <authorList>
            <person name="D'Angelo T.S."/>
            <person name="Orcutt B.N."/>
        </authorList>
    </citation>
    <scope>NUCLEOTIDE SEQUENCE [LARGE SCALE GENOMIC DNA]</scope>
    <source>
        <strain evidence="14">AH-315-G07</strain>
    </source>
</reference>
<evidence type="ECO:0000256" key="7">
    <source>
        <dbReference type="ARBA" id="ARBA00022840"/>
    </source>
</evidence>
<feature type="binding site" evidence="10">
    <location>
        <begin position="42"/>
        <end position="47"/>
    </location>
    <ligand>
        <name>substrate</name>
    </ligand>
</feature>
<dbReference type="Gene3D" id="3.40.50.300">
    <property type="entry name" value="P-loop containing nucleotide triphosphate hydrolases"/>
    <property type="match status" value="1"/>
</dbReference>
<dbReference type="EMBL" id="JAFITR010000037">
    <property type="protein sequence ID" value="MBN4066907.1"/>
    <property type="molecule type" value="Genomic_DNA"/>
</dbReference>
<comment type="function">
    <text evidence="2 10 12">Catalyzes the transfer of a dimethylallyl group onto the adenine at position 37 in tRNAs that read codons beginning with uridine, leading to the formation of N6-(dimethylallyl)adenosine (i(6)A).</text>
</comment>
<evidence type="ECO:0000256" key="13">
    <source>
        <dbReference type="RuleBase" id="RU003785"/>
    </source>
</evidence>
<evidence type="ECO:0000256" key="8">
    <source>
        <dbReference type="ARBA" id="ARBA00022842"/>
    </source>
</evidence>
<protein>
    <recommendedName>
        <fullName evidence="10">tRNA dimethylallyltransferase</fullName>
        <ecNumber evidence="10">2.5.1.75</ecNumber>
    </recommendedName>
    <alternativeName>
        <fullName evidence="10">Dimethylallyl diphosphate:tRNA dimethylallyltransferase</fullName>
        <shortName evidence="10">DMAPP:tRNA dimethylallyltransferase</shortName>
        <shortName evidence="10">DMATase</shortName>
    </alternativeName>
    <alternativeName>
        <fullName evidence="10">Isopentenyl-diphosphate:tRNA isopentenyltransferase</fullName>
        <shortName evidence="10">IPP transferase</shortName>
        <shortName evidence="10">IPPT</shortName>
        <shortName evidence="10">IPTase</shortName>
    </alternativeName>
</protein>
<keyword evidence="15" id="KW-1185">Reference proteome</keyword>
<dbReference type="NCBIfam" id="TIGR00174">
    <property type="entry name" value="miaA"/>
    <property type="match status" value="1"/>
</dbReference>
<evidence type="ECO:0000256" key="4">
    <source>
        <dbReference type="ARBA" id="ARBA00022679"/>
    </source>
</evidence>
<feature type="region of interest" description="Interaction with substrate tRNA" evidence="10">
    <location>
        <begin position="65"/>
        <end position="68"/>
    </location>
</feature>
<feature type="binding site" evidence="10">
    <location>
        <begin position="40"/>
        <end position="47"/>
    </location>
    <ligand>
        <name>ATP</name>
        <dbReference type="ChEBI" id="CHEBI:30616"/>
    </ligand>
</feature>
<dbReference type="GO" id="GO:0052381">
    <property type="term" value="F:tRNA dimethylallyltransferase activity"/>
    <property type="evidence" value="ECO:0007669"/>
    <property type="project" value="UniProtKB-EC"/>
</dbReference>
<evidence type="ECO:0000256" key="10">
    <source>
        <dbReference type="HAMAP-Rule" id="MF_00185"/>
    </source>
</evidence>
<evidence type="ECO:0000256" key="2">
    <source>
        <dbReference type="ARBA" id="ARBA00003213"/>
    </source>
</evidence>
<keyword evidence="5 10" id="KW-0819">tRNA processing</keyword>
<evidence type="ECO:0000256" key="1">
    <source>
        <dbReference type="ARBA" id="ARBA00001946"/>
    </source>
</evidence>
<comment type="caution">
    <text evidence="14">The sequence shown here is derived from an EMBL/GenBank/DDBJ whole genome shotgun (WGS) entry which is preliminary data.</text>
</comment>
<dbReference type="PANTHER" id="PTHR11088">
    <property type="entry name" value="TRNA DIMETHYLALLYLTRANSFERASE"/>
    <property type="match status" value="1"/>
</dbReference>
<feature type="site" description="Interaction with substrate tRNA" evidence="10">
    <location>
        <position position="153"/>
    </location>
</feature>
<dbReference type="SUPFAM" id="SSF52540">
    <property type="entry name" value="P-loop containing nucleoside triphosphate hydrolases"/>
    <property type="match status" value="2"/>
</dbReference>
<keyword evidence="7 10" id="KW-0067">ATP-binding</keyword>
<sequence>MDLTFEKEESALGASLLLPLEQKKKKDEGTKKKRVLVVGGPTACGKTELSLIIAKEWGGEIISADSMQVYRGMDIGTAKVSMELREQVPHHLIDICDLSERFNVVDFFYAARQVCEGILSRGKIPIIVGGAGFYLRAFLYGPPPGPPSVPIVRKSLEDELETLGPEVLFQRLQLLDPVYSLSITKNDRQKIIRALEIMTLTGDKVSQLDWRKQAATSSYDFRCWFIYRPREILYERVEERCQEMLDADFVDEVRALENDWQLHNHPQASQAIGYQQCLRYFATQQTPDDYATFVEEFLAASRQYVKRQFTWFRKEPVFRWINVDLHDLETAAEIMMQDYNWSL</sequence>
<dbReference type="InterPro" id="IPR018022">
    <property type="entry name" value="IPT"/>
</dbReference>